<reference evidence="13 14" key="1">
    <citation type="submission" date="2023-12" db="EMBL/GenBank/DDBJ databases">
        <title>A high-quality genome assembly for Dillenia turbinata (Dilleniales).</title>
        <authorList>
            <person name="Chanderbali A."/>
        </authorList>
    </citation>
    <scope>NUCLEOTIDE SEQUENCE [LARGE SCALE GENOMIC DNA]</scope>
    <source>
        <strain evidence="13">LSX21</strain>
        <tissue evidence="13">Leaf</tissue>
    </source>
</reference>
<keyword evidence="6 8" id="KW-0067">ATP-binding</keyword>
<evidence type="ECO:0000313" key="13">
    <source>
        <dbReference type="EMBL" id="KAK6929308.1"/>
    </source>
</evidence>
<dbReference type="SUPFAM" id="SSF56112">
    <property type="entry name" value="Protein kinase-like (PK-like)"/>
    <property type="match status" value="1"/>
</dbReference>
<keyword evidence="10" id="KW-0812">Transmembrane</keyword>
<dbReference type="Gene3D" id="2.60.120.430">
    <property type="entry name" value="Galactose-binding lectin"/>
    <property type="match status" value="2"/>
</dbReference>
<keyword evidence="11" id="KW-0732">Signal</keyword>
<dbReference type="AlphaFoldDB" id="A0AAN8VKH9"/>
<name>A0AAN8VKH9_9MAGN</name>
<dbReference type="PANTHER" id="PTHR34590:SF10">
    <property type="entry name" value="RECEPTOR-LIKE PROTEIN KINASE HERK 1"/>
    <property type="match status" value="1"/>
</dbReference>
<evidence type="ECO:0000256" key="10">
    <source>
        <dbReference type="SAM" id="Phobius"/>
    </source>
</evidence>
<evidence type="ECO:0000256" key="2">
    <source>
        <dbReference type="ARBA" id="ARBA00022527"/>
    </source>
</evidence>
<evidence type="ECO:0000256" key="9">
    <source>
        <dbReference type="SAM" id="MobiDB-lite"/>
    </source>
</evidence>
<dbReference type="PANTHER" id="PTHR34590">
    <property type="entry name" value="OS03G0124300 PROTEIN-RELATED"/>
    <property type="match status" value="1"/>
</dbReference>
<feature type="transmembrane region" description="Helical" evidence="10">
    <location>
        <begin position="412"/>
        <end position="437"/>
    </location>
</feature>
<gene>
    <name evidence="13" type="ORF">RJ641_005513</name>
</gene>
<dbReference type="GO" id="GO:0004714">
    <property type="term" value="F:transmembrane receptor protein tyrosine kinase activity"/>
    <property type="evidence" value="ECO:0007669"/>
    <property type="project" value="InterPro"/>
</dbReference>
<dbReference type="InterPro" id="IPR017441">
    <property type="entry name" value="Protein_kinase_ATP_BS"/>
</dbReference>
<evidence type="ECO:0000256" key="11">
    <source>
        <dbReference type="SAM" id="SignalP"/>
    </source>
</evidence>
<dbReference type="FunFam" id="3.30.200.20:FF:000039">
    <property type="entry name" value="receptor-like protein kinase FERONIA"/>
    <property type="match status" value="1"/>
</dbReference>
<evidence type="ECO:0000259" key="12">
    <source>
        <dbReference type="PROSITE" id="PS50011"/>
    </source>
</evidence>
<feature type="signal peptide" evidence="11">
    <location>
        <begin position="1"/>
        <end position="24"/>
    </location>
</feature>
<protein>
    <submittedName>
        <fullName evidence="13">Malectin-like domain</fullName>
    </submittedName>
</protein>
<evidence type="ECO:0000313" key="14">
    <source>
        <dbReference type="Proteomes" id="UP001370490"/>
    </source>
</evidence>
<feature type="region of interest" description="Disordered" evidence="9">
    <location>
        <begin position="655"/>
        <end position="681"/>
    </location>
</feature>
<evidence type="ECO:0000256" key="8">
    <source>
        <dbReference type="PROSITE-ProRule" id="PRU10141"/>
    </source>
</evidence>
<dbReference type="Proteomes" id="UP001370490">
    <property type="component" value="Unassembled WGS sequence"/>
</dbReference>
<keyword evidence="5" id="KW-0418">Kinase</keyword>
<proteinExistence type="predicted"/>
<comment type="caution">
    <text evidence="13">The sequence shown here is derived from an EMBL/GenBank/DDBJ whole genome shotgun (WGS) entry which is preliminary data.</text>
</comment>
<dbReference type="GO" id="GO:0005524">
    <property type="term" value="F:ATP binding"/>
    <property type="evidence" value="ECO:0007669"/>
    <property type="project" value="UniProtKB-UniRule"/>
</dbReference>
<dbReference type="GO" id="GO:0016020">
    <property type="term" value="C:membrane"/>
    <property type="evidence" value="ECO:0007669"/>
    <property type="project" value="UniProtKB-SubCell"/>
</dbReference>
<dbReference type="PROSITE" id="PS50011">
    <property type="entry name" value="PROTEIN_KINASE_DOM"/>
    <property type="match status" value="1"/>
</dbReference>
<keyword evidence="2" id="KW-0723">Serine/threonine-protein kinase</keyword>
<feature type="chain" id="PRO_5042963732" evidence="11">
    <location>
        <begin position="25"/>
        <end position="681"/>
    </location>
</feature>
<evidence type="ECO:0000256" key="3">
    <source>
        <dbReference type="ARBA" id="ARBA00022679"/>
    </source>
</evidence>
<dbReference type="InterPro" id="IPR045272">
    <property type="entry name" value="ANXUR1/2-like"/>
</dbReference>
<keyword evidence="7" id="KW-0325">Glycoprotein</keyword>
<keyword evidence="14" id="KW-1185">Reference proteome</keyword>
<dbReference type="EMBL" id="JBAMMX010000013">
    <property type="protein sequence ID" value="KAK6929308.1"/>
    <property type="molecule type" value="Genomic_DNA"/>
</dbReference>
<dbReference type="PROSITE" id="PS00107">
    <property type="entry name" value="PROTEIN_KINASE_ATP"/>
    <property type="match status" value="1"/>
</dbReference>
<keyword evidence="3" id="KW-0808">Transferase</keyword>
<dbReference type="InterPro" id="IPR001245">
    <property type="entry name" value="Ser-Thr/Tyr_kinase_cat_dom"/>
</dbReference>
<dbReference type="InterPro" id="IPR000719">
    <property type="entry name" value="Prot_kinase_dom"/>
</dbReference>
<comment type="subcellular location">
    <subcellularLocation>
        <location evidence="1">Membrane</location>
        <topology evidence="1">Single-pass type I membrane protein</topology>
    </subcellularLocation>
</comment>
<dbReference type="FunFam" id="2.60.120.430:FF:000001">
    <property type="entry name" value="Receptor-like protein kinase FERONIA"/>
    <property type="match status" value="1"/>
</dbReference>
<evidence type="ECO:0000256" key="4">
    <source>
        <dbReference type="ARBA" id="ARBA00022741"/>
    </source>
</evidence>
<dbReference type="GO" id="GO:0004674">
    <property type="term" value="F:protein serine/threonine kinase activity"/>
    <property type="evidence" value="ECO:0007669"/>
    <property type="project" value="UniProtKB-KW"/>
</dbReference>
<dbReference type="Pfam" id="PF12819">
    <property type="entry name" value="Malectin_like"/>
    <property type="match status" value="1"/>
</dbReference>
<evidence type="ECO:0000256" key="7">
    <source>
        <dbReference type="ARBA" id="ARBA00023180"/>
    </source>
</evidence>
<accession>A0AAN8VKH9</accession>
<feature type="compositionally biased region" description="Polar residues" evidence="9">
    <location>
        <begin position="663"/>
        <end position="672"/>
    </location>
</feature>
<evidence type="ECO:0000256" key="6">
    <source>
        <dbReference type="ARBA" id="ARBA00022840"/>
    </source>
</evidence>
<organism evidence="13 14">
    <name type="scientific">Dillenia turbinata</name>
    <dbReference type="NCBI Taxonomy" id="194707"/>
    <lineage>
        <taxon>Eukaryota</taxon>
        <taxon>Viridiplantae</taxon>
        <taxon>Streptophyta</taxon>
        <taxon>Embryophyta</taxon>
        <taxon>Tracheophyta</taxon>
        <taxon>Spermatophyta</taxon>
        <taxon>Magnoliopsida</taxon>
        <taxon>eudicotyledons</taxon>
        <taxon>Gunneridae</taxon>
        <taxon>Pentapetalae</taxon>
        <taxon>Dilleniales</taxon>
        <taxon>Dilleniaceae</taxon>
        <taxon>Dillenia</taxon>
    </lineage>
</organism>
<dbReference type="InterPro" id="IPR011009">
    <property type="entry name" value="Kinase-like_dom_sf"/>
</dbReference>
<evidence type="ECO:0000256" key="5">
    <source>
        <dbReference type="ARBA" id="ARBA00022777"/>
    </source>
</evidence>
<evidence type="ECO:0000256" key="1">
    <source>
        <dbReference type="ARBA" id="ARBA00004479"/>
    </source>
</evidence>
<dbReference type="Pfam" id="PF07714">
    <property type="entry name" value="PK_Tyr_Ser-Thr"/>
    <property type="match status" value="1"/>
</dbReference>
<feature type="domain" description="Protein kinase" evidence="12">
    <location>
        <begin position="498"/>
        <end position="681"/>
    </location>
</feature>
<keyword evidence="10" id="KW-0472">Membrane</keyword>
<dbReference type="InterPro" id="IPR024788">
    <property type="entry name" value="Malectin-like_Carb-bd_dom"/>
</dbReference>
<feature type="binding site" evidence="8">
    <location>
        <position position="526"/>
    </location>
    <ligand>
        <name>ATP</name>
        <dbReference type="ChEBI" id="CHEBI:30616"/>
    </ligand>
</feature>
<sequence length="681" mass="75068">MADPKWVFLISLICFDFLAKWVLSKPFDPSDGILINCGGDKPIVAEDGRTFEPDSGNSNVKFSPNSHIVVPKVDSGLLNNSYMYVSARVFTETSTYAIKTKHMGRHWLRLHFYAFENVLYELESAVFSVVVNGITLLPRLKIGDKKSDVKEYVIDVSYSDSKNLVMTFSPSNGSVAYVNAIEVVPIPSGIFPSSALQVPLGTQVEISSYGNVAFETAYRINMGGPLITPKNDTLWRIWEPDKPFLVNPFAAHSASIDPSTIKYPSGVSAEIAPNWVYATAQEMADAKVSNQRFNVSWAFKVDGGFGYLIRMHFCDIVSAALNNLVFNVYVNNQSALSSFDISSKTMELSAAYFVDFVTNVSLGSNRILVQVGPSNIRSYPSNALLNGLEIMKTISNFSYKVDVSMASRTNKWLIPTIAGLVGLAIGVIIISAAFLLFSRCLKKPKQDQGQPTVWLPLPTHAGNSESKVSTGSCASASPSLNLGRVLAFSEICEVTNNFDESLLLGVGGFGKVYKGVLENGVVVAIKRGNPRSQQGLNEFRTEIQMLSKLRHRHLQVNIAEWAMKWQKKGQLEKVIDPHLVGHANVESLRKFGETAEKCLAEHGSERPTMGDVLWNLEYALQLQEASMQSVKDENSTNNIPDDWIPEIELNDDGEEIVNDQESDATTSRSGVFSQIIDPRGR</sequence>
<dbReference type="Gene3D" id="3.30.200.20">
    <property type="entry name" value="Phosphorylase Kinase, domain 1"/>
    <property type="match status" value="1"/>
</dbReference>
<keyword evidence="4 8" id="KW-0547">Nucleotide-binding</keyword>
<keyword evidence="10" id="KW-1133">Transmembrane helix</keyword>